<evidence type="ECO:0000313" key="2">
    <source>
        <dbReference type="EMBL" id="KAJ3576904.1"/>
    </source>
</evidence>
<keyword evidence="1" id="KW-0732">Signal</keyword>
<dbReference type="EMBL" id="JANPWZ010000450">
    <property type="protein sequence ID" value="KAJ3576904.1"/>
    <property type="molecule type" value="Genomic_DNA"/>
</dbReference>
<reference evidence="2" key="1">
    <citation type="submission" date="2022-07" db="EMBL/GenBank/DDBJ databases">
        <title>Genome Sequence of Xylaria arbuscula.</title>
        <authorList>
            <person name="Buettner E."/>
        </authorList>
    </citation>
    <scope>NUCLEOTIDE SEQUENCE</scope>
    <source>
        <strain evidence="2">VT107</strain>
    </source>
</reference>
<dbReference type="AlphaFoldDB" id="A0A9W8NHN0"/>
<feature type="signal peptide" evidence="1">
    <location>
        <begin position="1"/>
        <end position="17"/>
    </location>
</feature>
<dbReference type="Proteomes" id="UP001148614">
    <property type="component" value="Unassembled WGS sequence"/>
</dbReference>
<feature type="chain" id="PRO_5040765631" evidence="1">
    <location>
        <begin position="18"/>
        <end position="82"/>
    </location>
</feature>
<accession>A0A9W8NHN0</accession>
<organism evidence="2 3">
    <name type="scientific">Xylaria arbuscula</name>
    <dbReference type="NCBI Taxonomy" id="114810"/>
    <lineage>
        <taxon>Eukaryota</taxon>
        <taxon>Fungi</taxon>
        <taxon>Dikarya</taxon>
        <taxon>Ascomycota</taxon>
        <taxon>Pezizomycotina</taxon>
        <taxon>Sordariomycetes</taxon>
        <taxon>Xylariomycetidae</taxon>
        <taxon>Xylariales</taxon>
        <taxon>Xylariaceae</taxon>
        <taxon>Xylaria</taxon>
    </lineage>
</organism>
<sequence>MKLLAAIAIAYFGVTWALPAPPETQAESQAQDLLYAPCSNALVFNSAYCCTRGALGTVSEYAYTLPKYFMSDEFHLLRPFLR</sequence>
<evidence type="ECO:0000313" key="3">
    <source>
        <dbReference type="Proteomes" id="UP001148614"/>
    </source>
</evidence>
<protein>
    <submittedName>
        <fullName evidence="2">Uncharacterized protein</fullName>
    </submittedName>
</protein>
<comment type="caution">
    <text evidence="2">The sequence shown here is derived from an EMBL/GenBank/DDBJ whole genome shotgun (WGS) entry which is preliminary data.</text>
</comment>
<evidence type="ECO:0000256" key="1">
    <source>
        <dbReference type="SAM" id="SignalP"/>
    </source>
</evidence>
<keyword evidence="3" id="KW-1185">Reference proteome</keyword>
<name>A0A9W8NHN0_9PEZI</name>
<gene>
    <name evidence="2" type="ORF">NPX13_g3559</name>
</gene>
<proteinExistence type="predicted"/>